<dbReference type="SUPFAM" id="SSF55681">
    <property type="entry name" value="Class II aaRS and biotin synthetases"/>
    <property type="match status" value="1"/>
</dbReference>
<evidence type="ECO:0000256" key="14">
    <source>
        <dbReference type="ARBA" id="ARBA00049255"/>
    </source>
</evidence>
<evidence type="ECO:0000313" key="21">
    <source>
        <dbReference type="Proteomes" id="UP001470809"/>
    </source>
</evidence>
<keyword evidence="7 15" id="KW-0479">Metal-binding</keyword>
<dbReference type="PANTHER" id="PTHR10947:SF0">
    <property type="entry name" value="PHENYLALANINE--TRNA LIGASE BETA SUBUNIT"/>
    <property type="match status" value="1"/>
</dbReference>
<dbReference type="InterPro" id="IPR002547">
    <property type="entry name" value="tRNA-bd_dom"/>
</dbReference>
<evidence type="ECO:0000259" key="18">
    <source>
        <dbReference type="PROSITE" id="PS51447"/>
    </source>
</evidence>
<feature type="domain" description="FDX-ACB" evidence="18">
    <location>
        <begin position="704"/>
        <end position="797"/>
    </location>
</feature>
<accession>A0AAN0NJQ3</accession>
<dbReference type="SUPFAM" id="SSF54991">
    <property type="entry name" value="Anticodon-binding domain of PheRS"/>
    <property type="match status" value="1"/>
</dbReference>
<dbReference type="InterPro" id="IPR041616">
    <property type="entry name" value="PheRS_beta_core"/>
</dbReference>
<feature type="binding site" evidence="15">
    <location>
        <position position="453"/>
    </location>
    <ligand>
        <name>Mg(2+)</name>
        <dbReference type="ChEBI" id="CHEBI:18420"/>
        <note>shared with alpha subunit</note>
    </ligand>
</feature>
<evidence type="ECO:0000256" key="8">
    <source>
        <dbReference type="ARBA" id="ARBA00022741"/>
    </source>
</evidence>
<dbReference type="GO" id="GO:0006432">
    <property type="term" value="P:phenylalanyl-tRNA aminoacylation"/>
    <property type="evidence" value="ECO:0007669"/>
    <property type="project" value="UniProtKB-UniRule"/>
</dbReference>
<keyword evidence="5 16" id="KW-0820">tRNA-binding</keyword>
<keyword evidence="13 15" id="KW-0030">Aminoacyl-tRNA synthetase</keyword>
<dbReference type="PROSITE" id="PS50886">
    <property type="entry name" value="TRBD"/>
    <property type="match status" value="1"/>
</dbReference>
<evidence type="ECO:0000256" key="11">
    <source>
        <dbReference type="ARBA" id="ARBA00022884"/>
    </source>
</evidence>
<dbReference type="SUPFAM" id="SSF50249">
    <property type="entry name" value="Nucleic acid-binding proteins"/>
    <property type="match status" value="1"/>
</dbReference>
<name>A0AAN0NJQ3_9RHOB</name>
<dbReference type="CDD" id="cd02796">
    <property type="entry name" value="tRNA_bind_bactPheRS"/>
    <property type="match status" value="1"/>
</dbReference>
<keyword evidence="10 15" id="KW-0460">Magnesium</keyword>
<comment type="cofactor">
    <cofactor evidence="15">
        <name>Mg(2+)</name>
        <dbReference type="ChEBI" id="CHEBI:18420"/>
    </cofactor>
    <text evidence="15">Binds 2 magnesium ions per tetramer.</text>
</comment>
<comment type="catalytic activity">
    <reaction evidence="14 15">
        <text>tRNA(Phe) + L-phenylalanine + ATP = L-phenylalanyl-tRNA(Phe) + AMP + diphosphate + H(+)</text>
        <dbReference type="Rhea" id="RHEA:19413"/>
        <dbReference type="Rhea" id="RHEA-COMP:9668"/>
        <dbReference type="Rhea" id="RHEA-COMP:9699"/>
        <dbReference type="ChEBI" id="CHEBI:15378"/>
        <dbReference type="ChEBI" id="CHEBI:30616"/>
        <dbReference type="ChEBI" id="CHEBI:33019"/>
        <dbReference type="ChEBI" id="CHEBI:58095"/>
        <dbReference type="ChEBI" id="CHEBI:78442"/>
        <dbReference type="ChEBI" id="CHEBI:78531"/>
        <dbReference type="ChEBI" id="CHEBI:456215"/>
        <dbReference type="EC" id="6.1.1.20"/>
    </reaction>
</comment>
<keyword evidence="11 16" id="KW-0694">RNA-binding</keyword>
<dbReference type="PROSITE" id="PS51447">
    <property type="entry name" value="FDX_ACB"/>
    <property type="match status" value="1"/>
</dbReference>
<dbReference type="Gene3D" id="3.30.56.10">
    <property type="match status" value="2"/>
</dbReference>
<dbReference type="Gene3D" id="3.30.930.10">
    <property type="entry name" value="Bira Bifunctional Protein, Domain 2"/>
    <property type="match status" value="1"/>
</dbReference>
<evidence type="ECO:0000259" key="19">
    <source>
        <dbReference type="PROSITE" id="PS51483"/>
    </source>
</evidence>
<dbReference type="SMART" id="SM00874">
    <property type="entry name" value="B5"/>
    <property type="match status" value="1"/>
</dbReference>
<feature type="binding site" evidence="15">
    <location>
        <position position="463"/>
    </location>
    <ligand>
        <name>Mg(2+)</name>
        <dbReference type="ChEBI" id="CHEBI:18420"/>
        <note>shared with alpha subunit</note>
    </ligand>
</feature>
<dbReference type="Gene3D" id="2.40.50.140">
    <property type="entry name" value="Nucleic acid-binding proteins"/>
    <property type="match status" value="1"/>
</dbReference>
<dbReference type="GO" id="GO:0000049">
    <property type="term" value="F:tRNA binding"/>
    <property type="evidence" value="ECO:0007669"/>
    <property type="project" value="UniProtKB-UniRule"/>
</dbReference>
<dbReference type="InterPro" id="IPR009061">
    <property type="entry name" value="DNA-bd_dom_put_sf"/>
</dbReference>
<dbReference type="Pfam" id="PF03483">
    <property type="entry name" value="B3_4"/>
    <property type="match status" value="1"/>
</dbReference>
<dbReference type="InterPro" id="IPR005121">
    <property type="entry name" value="Fdx_antiC-bd"/>
</dbReference>
<evidence type="ECO:0000256" key="2">
    <source>
        <dbReference type="ARBA" id="ARBA00008653"/>
    </source>
</evidence>
<dbReference type="GO" id="GO:0005524">
    <property type="term" value="F:ATP binding"/>
    <property type="evidence" value="ECO:0007669"/>
    <property type="project" value="UniProtKB-UniRule"/>
</dbReference>
<dbReference type="GO" id="GO:0004826">
    <property type="term" value="F:phenylalanine-tRNA ligase activity"/>
    <property type="evidence" value="ECO:0007669"/>
    <property type="project" value="UniProtKB-UniRule"/>
</dbReference>
<dbReference type="NCBIfam" id="TIGR00472">
    <property type="entry name" value="pheT_bact"/>
    <property type="match status" value="1"/>
</dbReference>
<gene>
    <name evidence="15 20" type="primary">pheT</name>
    <name evidence="20" type="ORF">AABB31_07525</name>
</gene>
<dbReference type="InterPro" id="IPR036690">
    <property type="entry name" value="Fdx_antiC-bd_sf"/>
</dbReference>
<dbReference type="SMART" id="SM00873">
    <property type="entry name" value="B3_4"/>
    <property type="match status" value="1"/>
</dbReference>
<comment type="subcellular location">
    <subcellularLocation>
        <location evidence="1 15">Cytoplasm</location>
    </subcellularLocation>
</comment>
<dbReference type="Pfam" id="PF03147">
    <property type="entry name" value="FDX-ACB"/>
    <property type="match status" value="1"/>
</dbReference>
<proteinExistence type="inferred from homology"/>
<evidence type="ECO:0000256" key="3">
    <source>
        <dbReference type="ARBA" id="ARBA00011209"/>
    </source>
</evidence>
<dbReference type="GO" id="GO:0000287">
    <property type="term" value="F:magnesium ion binding"/>
    <property type="evidence" value="ECO:0007669"/>
    <property type="project" value="UniProtKB-UniRule"/>
</dbReference>
<comment type="subunit">
    <text evidence="3 15">Tetramer of two alpha and two beta subunits.</text>
</comment>
<keyword evidence="6 15" id="KW-0436">Ligase</keyword>
<dbReference type="HAMAP" id="MF_00283">
    <property type="entry name" value="Phe_tRNA_synth_beta1"/>
    <property type="match status" value="1"/>
</dbReference>
<keyword evidence="12 15" id="KW-0648">Protein biosynthesis</keyword>
<evidence type="ECO:0000256" key="15">
    <source>
        <dbReference type="HAMAP-Rule" id="MF_00283"/>
    </source>
</evidence>
<dbReference type="InterPro" id="IPR005146">
    <property type="entry name" value="B3/B4_tRNA-bd"/>
</dbReference>
<dbReference type="AlphaFoldDB" id="A0AAN0NJQ3"/>
<dbReference type="Proteomes" id="UP001470809">
    <property type="component" value="Chromosome"/>
</dbReference>
<dbReference type="FunFam" id="2.40.50.140:FF:000045">
    <property type="entry name" value="Phenylalanine--tRNA ligase beta subunit"/>
    <property type="match status" value="1"/>
</dbReference>
<keyword evidence="9 15" id="KW-0067">ATP-binding</keyword>
<dbReference type="PANTHER" id="PTHR10947">
    <property type="entry name" value="PHENYLALANYL-TRNA SYNTHETASE BETA CHAIN AND LEUCINE-RICH REPEAT-CONTAINING PROTEIN 47"/>
    <property type="match status" value="1"/>
</dbReference>
<evidence type="ECO:0000256" key="4">
    <source>
        <dbReference type="ARBA" id="ARBA00022490"/>
    </source>
</evidence>
<evidence type="ECO:0000256" key="6">
    <source>
        <dbReference type="ARBA" id="ARBA00022598"/>
    </source>
</evidence>
<comment type="similarity">
    <text evidence="2 15">Belongs to the phenylalanyl-tRNA synthetase beta subunit family. Type 1 subfamily.</text>
</comment>
<sequence>MKFTLSWLKHHLETTATVDQITEALTDLGLEVEGVENPIARLADFTIGHVKSAEKHPDADKLKVCQVETKDGLTQIICGAPNARAGITVVIASPGTYVPGIDTTIGVGKIRGVESYGMMCSEREMELSDEHDGIIELPSGEVGDLFTDWLVEHDPDKVDPVIEIAITPNRPDALGVRGVARDLAARGLGSLKPCDVPVVPAGFVADMKVSIDDDTLDGCPIFCGRLIKGVKNGPSPDWLQNQLRAIGLRPISFLVDVTNWFTYDLNRPLHVFDADKVQGNLRVHRAAGGETITALDDKAYALQKGQMVISDDNGPESIAGIMGGAATGCTADTVNVFVESAYWDPVQIAYAGRALKINSDARYRFERGVDPAFTPEGLEHAVRMIVDHAGGEASELIQAGAVPDTARAYPLDAARVISLVGMDIPEAAQRQSLTALGFKLEGDMVHVPSWRPDVQGQADLVEEVARIASLTKLKGKPLPRIHAGVPKPILTPGQSRQQMARRTAASLGYNECVTYSFIDQTAATLFGGGDNATMLENPISSEMSHMRPNLLPGLLRAAARNQARGFMDMALFEVGAGFHGGEPGEQHTLVSGILIGRTGPKDTHGASRPVDVYDAKADAEAILSAIGAPAKVQILRGAPDWWHPGRHGKICLGPKKVLGLFGELHPKVLREMDIKGPAVGFTIWPDEVPLPRTKSATRPALTATDLQAVERDFAFVVDADVEALTLVNAAAGADKALISDVRVFDEFIGGSLGEGKKSLAVTVRLQPIDKTLKDADIEAVSAKIVEKVGKATGGSLRG</sequence>
<dbReference type="SUPFAM" id="SSF56037">
    <property type="entry name" value="PheT/TilS domain"/>
    <property type="match status" value="1"/>
</dbReference>
<dbReference type="Gene3D" id="3.30.70.380">
    <property type="entry name" value="Ferrodoxin-fold anticodon-binding domain"/>
    <property type="match status" value="1"/>
</dbReference>
<organism evidence="20 21">
    <name type="scientific">Yoonia rhodophyticola</name>
    <dbReference type="NCBI Taxonomy" id="3137370"/>
    <lineage>
        <taxon>Bacteria</taxon>
        <taxon>Pseudomonadati</taxon>
        <taxon>Pseudomonadota</taxon>
        <taxon>Alphaproteobacteria</taxon>
        <taxon>Rhodobacterales</taxon>
        <taxon>Paracoccaceae</taxon>
        <taxon>Yoonia</taxon>
    </lineage>
</organism>
<keyword evidence="4 15" id="KW-0963">Cytoplasm</keyword>
<dbReference type="InterPro" id="IPR004532">
    <property type="entry name" value="Phe-tRNA-ligase_IIc_bsu_bact"/>
</dbReference>
<dbReference type="Pfam" id="PF01588">
    <property type="entry name" value="tRNA_bind"/>
    <property type="match status" value="1"/>
</dbReference>
<dbReference type="GO" id="GO:0009328">
    <property type="term" value="C:phenylalanine-tRNA ligase complex"/>
    <property type="evidence" value="ECO:0007669"/>
    <property type="project" value="TreeGrafter"/>
</dbReference>
<feature type="domain" description="B5" evidence="19">
    <location>
        <begin position="404"/>
        <end position="475"/>
    </location>
</feature>
<dbReference type="Gene3D" id="3.50.40.10">
    <property type="entry name" value="Phenylalanyl-trna Synthetase, Chain B, domain 3"/>
    <property type="match status" value="1"/>
</dbReference>
<dbReference type="InterPro" id="IPR012340">
    <property type="entry name" value="NA-bd_OB-fold"/>
</dbReference>
<evidence type="ECO:0000256" key="7">
    <source>
        <dbReference type="ARBA" id="ARBA00022723"/>
    </source>
</evidence>
<dbReference type="NCBIfam" id="NF045760">
    <property type="entry name" value="YtpR"/>
    <property type="match status" value="1"/>
</dbReference>
<dbReference type="KEGG" id="yrh:AABB31_07525"/>
<protein>
    <recommendedName>
        <fullName evidence="15">Phenylalanine--tRNA ligase beta subunit</fullName>
        <ecNumber evidence="15">6.1.1.20</ecNumber>
    </recommendedName>
    <alternativeName>
        <fullName evidence="15">Phenylalanyl-tRNA synthetase beta subunit</fullName>
        <shortName evidence="15">PheRS</shortName>
    </alternativeName>
</protein>
<evidence type="ECO:0000256" key="12">
    <source>
        <dbReference type="ARBA" id="ARBA00022917"/>
    </source>
</evidence>
<feature type="domain" description="TRNA-binding" evidence="17">
    <location>
        <begin position="39"/>
        <end position="147"/>
    </location>
</feature>
<evidence type="ECO:0000256" key="10">
    <source>
        <dbReference type="ARBA" id="ARBA00022842"/>
    </source>
</evidence>
<dbReference type="InterPro" id="IPR045864">
    <property type="entry name" value="aa-tRNA-synth_II/BPL/LPL"/>
</dbReference>
<evidence type="ECO:0000256" key="1">
    <source>
        <dbReference type="ARBA" id="ARBA00004496"/>
    </source>
</evidence>
<dbReference type="PROSITE" id="PS51483">
    <property type="entry name" value="B5"/>
    <property type="match status" value="1"/>
</dbReference>
<feature type="binding site" evidence="15">
    <location>
        <position position="462"/>
    </location>
    <ligand>
        <name>Mg(2+)</name>
        <dbReference type="ChEBI" id="CHEBI:18420"/>
        <note>shared with alpha subunit</note>
    </ligand>
</feature>
<dbReference type="InterPro" id="IPR033714">
    <property type="entry name" value="tRNA_bind_bactPheRS"/>
</dbReference>
<dbReference type="SMART" id="SM00896">
    <property type="entry name" value="FDX-ACB"/>
    <property type="match status" value="1"/>
</dbReference>
<dbReference type="InterPro" id="IPR020825">
    <property type="entry name" value="Phe-tRNA_synthase-like_B3/B4"/>
</dbReference>
<evidence type="ECO:0000256" key="9">
    <source>
        <dbReference type="ARBA" id="ARBA00022840"/>
    </source>
</evidence>
<dbReference type="InterPro" id="IPR005147">
    <property type="entry name" value="tRNA_synthase_B5-dom"/>
</dbReference>
<feature type="binding site" evidence="15">
    <location>
        <position position="459"/>
    </location>
    <ligand>
        <name>Mg(2+)</name>
        <dbReference type="ChEBI" id="CHEBI:18420"/>
        <note>shared with alpha subunit</note>
    </ligand>
</feature>
<keyword evidence="8 15" id="KW-0547">Nucleotide-binding</keyword>
<dbReference type="EC" id="6.1.1.20" evidence="15"/>
<keyword evidence="21" id="KW-1185">Reference proteome</keyword>
<dbReference type="RefSeq" id="WP_342078008.1">
    <property type="nucleotide sequence ID" value="NZ_CP151767.2"/>
</dbReference>
<evidence type="ECO:0000256" key="5">
    <source>
        <dbReference type="ARBA" id="ARBA00022555"/>
    </source>
</evidence>
<dbReference type="Pfam" id="PF17759">
    <property type="entry name" value="tRNA_synthFbeta"/>
    <property type="match status" value="1"/>
</dbReference>
<dbReference type="CDD" id="cd00769">
    <property type="entry name" value="PheRS_beta_core"/>
    <property type="match status" value="1"/>
</dbReference>
<evidence type="ECO:0000313" key="20">
    <source>
        <dbReference type="EMBL" id="WZU68717.1"/>
    </source>
</evidence>
<evidence type="ECO:0000259" key="17">
    <source>
        <dbReference type="PROSITE" id="PS50886"/>
    </source>
</evidence>
<dbReference type="InterPro" id="IPR045060">
    <property type="entry name" value="Phe-tRNA-ligase_IIc_bsu"/>
</dbReference>
<dbReference type="Pfam" id="PF03484">
    <property type="entry name" value="B5"/>
    <property type="match status" value="1"/>
</dbReference>
<reference evidence="20" key="1">
    <citation type="submission" date="2024-08" db="EMBL/GenBank/DDBJ databases">
        <title>Phylogenomic analyses of a clade within the roseobacter group suggest taxonomic reassignments of species of the genera Aestuariivita, Citreicella, Loktanella, Nautella, Pelagibaca, Ruegeria, Thalassobius, Thiobacimonas and Tropicibacter, and the proposal o.</title>
        <authorList>
            <person name="Jeon C.O."/>
        </authorList>
    </citation>
    <scope>NUCLEOTIDE SEQUENCE</scope>
    <source>
        <strain evidence="20">SS1-5</strain>
    </source>
</reference>
<evidence type="ECO:0000256" key="16">
    <source>
        <dbReference type="PROSITE-ProRule" id="PRU00209"/>
    </source>
</evidence>
<dbReference type="EMBL" id="CP151767">
    <property type="protein sequence ID" value="WZU68717.1"/>
    <property type="molecule type" value="Genomic_DNA"/>
</dbReference>
<evidence type="ECO:0000256" key="13">
    <source>
        <dbReference type="ARBA" id="ARBA00023146"/>
    </source>
</evidence>
<dbReference type="SUPFAM" id="SSF46955">
    <property type="entry name" value="Putative DNA-binding domain"/>
    <property type="match status" value="1"/>
</dbReference>